<dbReference type="Gene3D" id="3.30.420.40">
    <property type="match status" value="2"/>
</dbReference>
<dbReference type="AlphaFoldDB" id="A0AA35UJ62"/>
<dbReference type="PANTHER" id="PTHR18964">
    <property type="entry name" value="ROK (REPRESSOR, ORF, KINASE) FAMILY"/>
    <property type="match status" value="1"/>
</dbReference>
<dbReference type="InterPro" id="IPR036388">
    <property type="entry name" value="WH-like_DNA-bd_sf"/>
</dbReference>
<dbReference type="Pfam" id="PF00480">
    <property type="entry name" value="ROK"/>
    <property type="match status" value="1"/>
</dbReference>
<evidence type="ECO:0000256" key="1">
    <source>
        <dbReference type="ARBA" id="ARBA00006479"/>
    </source>
</evidence>
<proteinExistence type="inferred from homology"/>
<dbReference type="Pfam" id="PF13412">
    <property type="entry name" value="HTH_24"/>
    <property type="match status" value="1"/>
</dbReference>
<dbReference type="InterPro" id="IPR036390">
    <property type="entry name" value="WH_DNA-bd_sf"/>
</dbReference>
<protein>
    <submittedName>
        <fullName evidence="2">ROK family transcriptional regulator</fullName>
    </submittedName>
</protein>
<keyword evidence="3" id="KW-1185">Reference proteome</keyword>
<dbReference type="Proteomes" id="UP001176960">
    <property type="component" value="Unassembled WGS sequence"/>
</dbReference>
<comment type="similarity">
    <text evidence="1">Belongs to the ROK (NagC/XylR) family.</text>
</comment>
<dbReference type="InterPro" id="IPR000600">
    <property type="entry name" value="ROK"/>
</dbReference>
<dbReference type="RefSeq" id="WP_289842775.1">
    <property type="nucleotide sequence ID" value="NZ_CATKSH010000013.1"/>
</dbReference>
<accession>A0AA35UJ62</accession>
<dbReference type="SUPFAM" id="SSF46785">
    <property type="entry name" value="Winged helix' DNA-binding domain"/>
    <property type="match status" value="1"/>
</dbReference>
<organism evidence="2 3">
    <name type="scientific">Brytella acorum</name>
    <dbReference type="NCBI Taxonomy" id="2959299"/>
    <lineage>
        <taxon>Bacteria</taxon>
        <taxon>Pseudomonadati</taxon>
        <taxon>Pseudomonadota</taxon>
        <taxon>Alphaproteobacteria</taxon>
        <taxon>Acetobacterales</taxon>
        <taxon>Acetobacteraceae</taxon>
        <taxon>Brytella</taxon>
    </lineage>
</organism>
<comment type="caution">
    <text evidence="2">The sequence shown here is derived from an EMBL/GenBank/DDBJ whole genome shotgun (WGS) entry which is preliminary data.</text>
</comment>
<dbReference type="SUPFAM" id="SSF53067">
    <property type="entry name" value="Actin-like ATPase domain"/>
    <property type="match status" value="1"/>
</dbReference>
<gene>
    <name evidence="2" type="ORF">LMG32879_002151</name>
</gene>
<dbReference type="Gene3D" id="1.10.10.10">
    <property type="entry name" value="Winged helix-like DNA-binding domain superfamily/Winged helix DNA-binding domain"/>
    <property type="match status" value="1"/>
</dbReference>
<evidence type="ECO:0000313" key="3">
    <source>
        <dbReference type="Proteomes" id="UP001176960"/>
    </source>
</evidence>
<name>A0AA35UJ62_9PROT</name>
<dbReference type="InterPro" id="IPR043129">
    <property type="entry name" value="ATPase_NBD"/>
</dbReference>
<reference evidence="2" key="1">
    <citation type="submission" date="2023-03" db="EMBL/GenBank/DDBJ databases">
        <authorList>
            <person name="Cleenwerck I."/>
        </authorList>
    </citation>
    <scope>NUCLEOTIDE SEQUENCE</scope>
    <source>
        <strain evidence="2">LMG 32879</strain>
    </source>
</reference>
<evidence type="ECO:0000313" key="2">
    <source>
        <dbReference type="EMBL" id="CAI9121304.1"/>
    </source>
</evidence>
<sequence length="402" mass="43690">MSDHDAPDGAGQAYSRIYNRRLVFELLHENGPLSRVDIAQRIGLKPQTISGITRELLDQGLIREVGRSTGLRGQPQTYLAPNPEAGYAIGMHVDQGRISAVLGDLLLNVVARADWSGDTRDPAATMGVMADLAGRLMLGSGIESEPVWGLGLVLPTLNAEMYEVEMRMPGWERWRDFDPAADLARRLGLPVLIENDATAAAVGELLHQSSGSLRNFVLVYIGYGTGAGIVVDGMPMKGVRGNAGEFGLLPTPGGEGVIDDQLSLHAVAQLLDCPVADLTPEALAELHRRRDSRLMQWMESAAQTLRYLVSIIETAFDPETVLLGGALPQSMLSALVERTYPLRPSLSAVRARELARFSVTSLLTDGPVIGGMSLPVFVNTRSDFRHLYIRHVAGDERPFDHR</sequence>
<dbReference type="EMBL" id="CATKSH010000013">
    <property type="protein sequence ID" value="CAI9121304.1"/>
    <property type="molecule type" value="Genomic_DNA"/>
</dbReference>
<dbReference type="PANTHER" id="PTHR18964:SF149">
    <property type="entry name" value="BIFUNCTIONAL UDP-N-ACETYLGLUCOSAMINE 2-EPIMERASE_N-ACETYLMANNOSAMINE KINASE"/>
    <property type="match status" value="1"/>
</dbReference>